<name>A0AAE1XMB7_9LAMI</name>
<comment type="caution">
    <text evidence="3">The sequence shown here is derived from an EMBL/GenBank/DDBJ whole genome shotgun (WGS) entry which is preliminary data.</text>
</comment>
<evidence type="ECO:0008006" key="5">
    <source>
        <dbReference type="Google" id="ProtNLM"/>
    </source>
</evidence>
<evidence type="ECO:0000256" key="1">
    <source>
        <dbReference type="SAM" id="MobiDB-lite"/>
    </source>
</evidence>
<reference evidence="3" key="1">
    <citation type="submission" date="2020-06" db="EMBL/GenBank/DDBJ databases">
        <authorList>
            <person name="Li T."/>
            <person name="Hu X."/>
            <person name="Zhang T."/>
            <person name="Song X."/>
            <person name="Zhang H."/>
            <person name="Dai N."/>
            <person name="Sheng W."/>
            <person name="Hou X."/>
            <person name="Wei L."/>
        </authorList>
    </citation>
    <scope>NUCLEOTIDE SEQUENCE</scope>
    <source>
        <strain evidence="3">3651</strain>
        <tissue evidence="3">Leaf</tissue>
    </source>
</reference>
<feature type="chain" id="PRO_5042045530" description="Secreted protein" evidence="2">
    <location>
        <begin position="20"/>
        <end position="101"/>
    </location>
</feature>
<feature type="signal peptide" evidence="2">
    <location>
        <begin position="1"/>
        <end position="19"/>
    </location>
</feature>
<protein>
    <recommendedName>
        <fullName evidence="5">Secreted protein</fullName>
    </recommendedName>
</protein>
<feature type="compositionally biased region" description="Pro residues" evidence="1">
    <location>
        <begin position="74"/>
        <end position="86"/>
    </location>
</feature>
<dbReference type="Proteomes" id="UP001293254">
    <property type="component" value="Unassembled WGS sequence"/>
</dbReference>
<feature type="region of interest" description="Disordered" evidence="1">
    <location>
        <begin position="64"/>
        <end position="101"/>
    </location>
</feature>
<accession>A0AAE1XMB7</accession>
<evidence type="ECO:0000313" key="4">
    <source>
        <dbReference type="Proteomes" id="UP001293254"/>
    </source>
</evidence>
<dbReference type="AlphaFoldDB" id="A0AAE1XMB7"/>
<keyword evidence="4" id="KW-1185">Reference proteome</keyword>
<evidence type="ECO:0000256" key="2">
    <source>
        <dbReference type="SAM" id="SignalP"/>
    </source>
</evidence>
<sequence>MMLRVFIILTLLSIARIHARNLPDDQLKLFTDSPTSVRENLCKWLIAITNSMFAKICDHHKNMEPSVDVRRPPKAAPPPPRPPSGPRPVAFIQMPVSGNRL</sequence>
<dbReference type="EMBL" id="JACGWO010000012">
    <property type="protein sequence ID" value="KAK4414027.1"/>
    <property type="molecule type" value="Genomic_DNA"/>
</dbReference>
<organism evidence="3 4">
    <name type="scientific">Sesamum alatum</name>
    <dbReference type="NCBI Taxonomy" id="300844"/>
    <lineage>
        <taxon>Eukaryota</taxon>
        <taxon>Viridiplantae</taxon>
        <taxon>Streptophyta</taxon>
        <taxon>Embryophyta</taxon>
        <taxon>Tracheophyta</taxon>
        <taxon>Spermatophyta</taxon>
        <taxon>Magnoliopsida</taxon>
        <taxon>eudicotyledons</taxon>
        <taxon>Gunneridae</taxon>
        <taxon>Pentapetalae</taxon>
        <taxon>asterids</taxon>
        <taxon>lamiids</taxon>
        <taxon>Lamiales</taxon>
        <taxon>Pedaliaceae</taxon>
        <taxon>Sesamum</taxon>
    </lineage>
</organism>
<reference evidence="3" key="2">
    <citation type="journal article" date="2024" name="Plant">
        <title>Genomic evolution and insights into agronomic trait innovations of Sesamum species.</title>
        <authorList>
            <person name="Miao H."/>
            <person name="Wang L."/>
            <person name="Qu L."/>
            <person name="Liu H."/>
            <person name="Sun Y."/>
            <person name="Le M."/>
            <person name="Wang Q."/>
            <person name="Wei S."/>
            <person name="Zheng Y."/>
            <person name="Lin W."/>
            <person name="Duan Y."/>
            <person name="Cao H."/>
            <person name="Xiong S."/>
            <person name="Wang X."/>
            <person name="Wei L."/>
            <person name="Li C."/>
            <person name="Ma Q."/>
            <person name="Ju M."/>
            <person name="Zhao R."/>
            <person name="Li G."/>
            <person name="Mu C."/>
            <person name="Tian Q."/>
            <person name="Mei H."/>
            <person name="Zhang T."/>
            <person name="Gao T."/>
            <person name="Zhang H."/>
        </authorList>
    </citation>
    <scope>NUCLEOTIDE SEQUENCE</scope>
    <source>
        <strain evidence="3">3651</strain>
    </source>
</reference>
<gene>
    <name evidence="3" type="ORF">Salat_2815500</name>
</gene>
<proteinExistence type="predicted"/>
<evidence type="ECO:0000313" key="3">
    <source>
        <dbReference type="EMBL" id="KAK4414027.1"/>
    </source>
</evidence>
<keyword evidence="2" id="KW-0732">Signal</keyword>